<reference evidence="2" key="1">
    <citation type="submission" date="2015-04" db="EMBL/GenBank/DDBJ databases">
        <authorList>
            <person name="Syromyatnikov M.Y."/>
            <person name="Popov V.N."/>
        </authorList>
    </citation>
    <scope>NUCLEOTIDE SEQUENCE</scope>
    <source>
        <strain evidence="2">MO-1</strain>
    </source>
</reference>
<feature type="region of interest" description="Disordered" evidence="1">
    <location>
        <begin position="100"/>
        <end position="158"/>
    </location>
</feature>
<organism evidence="2">
    <name type="scientific">Magnetococcus massalia (strain MO-1)</name>
    <dbReference type="NCBI Taxonomy" id="451514"/>
    <lineage>
        <taxon>Bacteria</taxon>
        <taxon>Pseudomonadati</taxon>
        <taxon>Pseudomonadota</taxon>
        <taxon>Magnetococcia</taxon>
        <taxon>Magnetococcales</taxon>
        <taxon>Magnetococcaceae</taxon>
        <taxon>Magnetococcus</taxon>
    </lineage>
</organism>
<feature type="compositionally biased region" description="Acidic residues" evidence="1">
    <location>
        <begin position="123"/>
        <end position="138"/>
    </location>
</feature>
<gene>
    <name evidence="2" type="ORF">MAGMO_3993</name>
</gene>
<evidence type="ECO:0000313" key="2">
    <source>
        <dbReference type="EMBL" id="CRH08121.1"/>
    </source>
</evidence>
<proteinExistence type="predicted"/>
<dbReference type="AlphaFoldDB" id="A0A1S7LQQ8"/>
<dbReference type="EMBL" id="LO017727">
    <property type="protein sequence ID" value="CRH08121.1"/>
    <property type="molecule type" value="Genomic_DNA"/>
</dbReference>
<evidence type="ECO:0000256" key="1">
    <source>
        <dbReference type="SAM" id="MobiDB-lite"/>
    </source>
</evidence>
<protein>
    <submittedName>
        <fullName evidence="2">Uncharacterized protein</fullName>
    </submittedName>
</protein>
<accession>A0A1S7LQQ8</accession>
<feature type="compositionally biased region" description="Basic residues" evidence="1">
    <location>
        <begin position="141"/>
        <end position="151"/>
    </location>
</feature>
<name>A0A1S7LQQ8_MAGMO</name>
<sequence>MESLESPLRSGPYTDADLPELDLKDAAWLAGVTPDAMARFLKSAGLDIDTEDPEEAQLTVPELLKAVFLLLGQKENRIAMLRIQLAAALNREKELAAALQSGLTDDSPALEPEPDPIMLSNPLDDDDDDEDDEDEEEPIILKKKKKKKKKKSADSYRW</sequence>